<dbReference type="Pfam" id="PF04964">
    <property type="entry name" value="Flp_Fap"/>
    <property type="match status" value="1"/>
</dbReference>
<evidence type="ECO:0008006" key="4">
    <source>
        <dbReference type="Google" id="ProtNLM"/>
    </source>
</evidence>
<keyword evidence="3" id="KW-1185">Reference proteome</keyword>
<keyword evidence="1" id="KW-0812">Transmembrane</keyword>
<evidence type="ECO:0000313" key="3">
    <source>
        <dbReference type="Proteomes" id="UP000053557"/>
    </source>
</evidence>
<sequence length="59" mass="5951">MAKRCLRDESGQGLVEYGLIIGLVAIAAIVGLGLLSGGLQNIFKSISGSLNNSTTVSGS</sequence>
<gene>
    <name evidence="2" type="ORF">ATW55_07770</name>
</gene>
<name>A0A101XSV0_9BACL</name>
<protein>
    <recommendedName>
        <fullName evidence="4">Pilus assembly protein</fullName>
    </recommendedName>
</protein>
<dbReference type="Proteomes" id="UP000053557">
    <property type="component" value="Unassembled WGS sequence"/>
</dbReference>
<keyword evidence="1" id="KW-1133">Transmembrane helix</keyword>
<dbReference type="InterPro" id="IPR007047">
    <property type="entry name" value="Flp_Fap"/>
</dbReference>
<reference evidence="2 3" key="1">
    <citation type="submission" date="2015-12" db="EMBL/GenBank/DDBJ databases">
        <title>Draft genome sequence of Acidibacillus ferrooxidans ITV001, isolated from a chalcopyrite acid mine drainage site in Brazil.</title>
        <authorList>
            <person name="Dall'Agnol H."/>
            <person name="Nancucheo I."/>
            <person name="Johnson B."/>
            <person name="Oliveira R."/>
            <person name="Leite L."/>
            <person name="Pylro V."/>
            <person name="Nunes G.L."/>
            <person name="Tzotzos G."/>
            <person name="Fernandes G.R."/>
            <person name="Dutra J."/>
            <person name="Orellana S.C."/>
            <person name="Oliveira G."/>
        </authorList>
    </citation>
    <scope>NUCLEOTIDE SEQUENCE [LARGE SCALE GENOMIC DNA]</scope>
    <source>
        <strain evidence="3">ITV01</strain>
    </source>
</reference>
<dbReference type="AlphaFoldDB" id="A0A101XSV0"/>
<dbReference type="EMBL" id="LPVJ01000009">
    <property type="protein sequence ID" value="KUO96923.1"/>
    <property type="molecule type" value="Genomic_DNA"/>
</dbReference>
<evidence type="ECO:0000256" key="1">
    <source>
        <dbReference type="SAM" id="Phobius"/>
    </source>
</evidence>
<keyword evidence="1" id="KW-0472">Membrane</keyword>
<accession>A0A101XSV0</accession>
<dbReference type="RefSeq" id="WP_067713074.1">
    <property type="nucleotide sequence ID" value="NZ_LPVJ01000009.1"/>
</dbReference>
<comment type="caution">
    <text evidence="2">The sequence shown here is derived from an EMBL/GenBank/DDBJ whole genome shotgun (WGS) entry which is preliminary data.</text>
</comment>
<evidence type="ECO:0000313" key="2">
    <source>
        <dbReference type="EMBL" id="KUO96923.1"/>
    </source>
</evidence>
<feature type="transmembrane region" description="Helical" evidence="1">
    <location>
        <begin position="17"/>
        <end position="35"/>
    </location>
</feature>
<organism evidence="2 3">
    <name type="scientific">Ferroacidibacillus organovorans</name>
    <dbReference type="NCBI Taxonomy" id="1765683"/>
    <lineage>
        <taxon>Bacteria</taxon>
        <taxon>Bacillati</taxon>
        <taxon>Bacillota</taxon>
        <taxon>Bacilli</taxon>
        <taxon>Bacillales</taxon>
        <taxon>Alicyclobacillaceae</taxon>
        <taxon>Ferroacidibacillus</taxon>
    </lineage>
</organism>
<proteinExistence type="predicted"/>